<name>A0A3B0U6E0_9ZZZZ</name>
<protein>
    <submittedName>
        <fullName evidence="2">Uncharacterized protein DUF547</fullName>
    </submittedName>
</protein>
<dbReference type="PANTHER" id="PTHR46361:SF3">
    <property type="entry name" value="ELECTRON CARRIER_ PROTEIN DISULFIDE OXIDOREDUCTASE"/>
    <property type="match status" value="1"/>
</dbReference>
<accession>A0A3B0U6E0</accession>
<dbReference type="Pfam" id="PF04784">
    <property type="entry name" value="DUF547"/>
    <property type="match status" value="1"/>
</dbReference>
<dbReference type="EMBL" id="UOEN01000319">
    <property type="protein sequence ID" value="VAW16334.1"/>
    <property type="molecule type" value="Genomic_DNA"/>
</dbReference>
<evidence type="ECO:0000259" key="1">
    <source>
        <dbReference type="Pfam" id="PF04784"/>
    </source>
</evidence>
<feature type="domain" description="DUF547" evidence="1">
    <location>
        <begin position="82"/>
        <end position="190"/>
    </location>
</feature>
<reference evidence="2" key="1">
    <citation type="submission" date="2018-06" db="EMBL/GenBank/DDBJ databases">
        <authorList>
            <person name="Zhirakovskaya E."/>
        </authorList>
    </citation>
    <scope>NUCLEOTIDE SEQUENCE</scope>
</reference>
<dbReference type="PANTHER" id="PTHR46361">
    <property type="entry name" value="ELECTRON CARRIER/ PROTEIN DISULFIDE OXIDOREDUCTASE"/>
    <property type="match status" value="1"/>
</dbReference>
<evidence type="ECO:0000313" key="2">
    <source>
        <dbReference type="EMBL" id="VAW16334.1"/>
    </source>
</evidence>
<proteinExistence type="predicted"/>
<dbReference type="AlphaFoldDB" id="A0A3B0U6E0"/>
<sequence length="260" mass="30161">MKKILVGVLLGVIIVLGAPSYQTSAIAQEKKPQKVGVVNYSLWADVLEKYVDRNGLVNYMQLQLNRLKLDKFVEQVKEADISNLSAQEQKAFWINGYNALTVTLILDNYPLKFGGIRTINWGRPWDLPMRVAGRELTLGTIEHKILRPLGDPRVHFALNCASIGCPKLPQTPFYPENLDERLELEAKRFINDPDKVYFDQRKDILFYSDLLNWYEEDFLLVASSKLEYIMRYLDDDKKKLMNSNSLKLKKIKYDWALNKQ</sequence>
<gene>
    <name evidence="2" type="ORF">MNBD_BACTEROID05-1060</name>
</gene>
<dbReference type="InterPro" id="IPR006869">
    <property type="entry name" value="DUF547"/>
</dbReference>
<organism evidence="2">
    <name type="scientific">hydrothermal vent metagenome</name>
    <dbReference type="NCBI Taxonomy" id="652676"/>
    <lineage>
        <taxon>unclassified sequences</taxon>
        <taxon>metagenomes</taxon>
        <taxon>ecological metagenomes</taxon>
    </lineage>
</organism>